<evidence type="ECO:0000313" key="1">
    <source>
        <dbReference type="EMBL" id="TGO21019.1"/>
    </source>
</evidence>
<comment type="caution">
    <text evidence="1">The sequence shown here is derived from an EMBL/GenBank/DDBJ whole genome shotgun (WGS) entry which is preliminary data.</text>
</comment>
<accession>A0A4Z1FCI0</accession>
<keyword evidence="2" id="KW-1185">Reference proteome</keyword>
<dbReference type="AlphaFoldDB" id="A0A4Z1FCI0"/>
<organism evidence="1 2">
    <name type="scientific">Botrytis paeoniae</name>
    <dbReference type="NCBI Taxonomy" id="278948"/>
    <lineage>
        <taxon>Eukaryota</taxon>
        <taxon>Fungi</taxon>
        <taxon>Dikarya</taxon>
        <taxon>Ascomycota</taxon>
        <taxon>Pezizomycotina</taxon>
        <taxon>Leotiomycetes</taxon>
        <taxon>Helotiales</taxon>
        <taxon>Sclerotiniaceae</taxon>
        <taxon>Botrytis</taxon>
    </lineage>
</organism>
<name>A0A4Z1FCI0_9HELO</name>
<reference evidence="1 2" key="1">
    <citation type="submission" date="2017-12" db="EMBL/GenBank/DDBJ databases">
        <title>Comparative genomics of Botrytis spp.</title>
        <authorList>
            <person name="Valero-Jimenez C.A."/>
            <person name="Tapia P."/>
            <person name="Veloso J."/>
            <person name="Silva-Moreno E."/>
            <person name="Staats M."/>
            <person name="Valdes J.H."/>
            <person name="Van Kan J.A.L."/>
        </authorList>
    </citation>
    <scope>NUCLEOTIDE SEQUENCE [LARGE SCALE GENOMIC DNA]</scope>
    <source>
        <strain evidence="1 2">Bp0003</strain>
    </source>
</reference>
<evidence type="ECO:0000313" key="2">
    <source>
        <dbReference type="Proteomes" id="UP000297910"/>
    </source>
</evidence>
<proteinExistence type="predicted"/>
<dbReference type="EMBL" id="PQXI01000247">
    <property type="protein sequence ID" value="TGO21019.1"/>
    <property type="molecule type" value="Genomic_DNA"/>
</dbReference>
<dbReference type="Proteomes" id="UP000297910">
    <property type="component" value="Unassembled WGS sequence"/>
</dbReference>
<gene>
    <name evidence="1" type="ORF">BPAE_0248g00150</name>
</gene>
<sequence>MKLEAQVQELKNLARDRTQELETFNRSLTRRDELFNERETELAARGEANMRLREELDADRKNLKSRSLLNALYQFAADPMFLDKNSERETEQTFDFS</sequence>
<protein>
    <submittedName>
        <fullName evidence="1">Uncharacterized protein</fullName>
    </submittedName>
</protein>